<proteinExistence type="predicted"/>
<dbReference type="InterPro" id="IPR051324">
    <property type="entry name" value="Stress/Tellurium_Resist"/>
</dbReference>
<comment type="caution">
    <text evidence="2">The sequence shown here is derived from an EMBL/GenBank/DDBJ whole genome shotgun (WGS) entry which is preliminary data.</text>
</comment>
<feature type="domain" description="TerD" evidence="1">
    <location>
        <begin position="1"/>
        <end position="184"/>
    </location>
</feature>
<name>A0A7W5CBH7_9BACL</name>
<feature type="domain" description="TerD" evidence="1">
    <location>
        <begin position="235"/>
        <end position="350"/>
    </location>
</feature>
<sequence>MELSLMKGQKADITKNNPSFKNLIVGMGWNSAAGVDVDFSAFLLRADGKAAGDQDLIFYGNPKETTGSIVLAGDNKRSLAGKIDQEQVMIRINDVPQAIERISFTLTLYDGEAKKQSFSSINDAYIRIIDEGTGREILRYELGKNFSIETAIVVGDLYRYNGEWKFNAIGSGYSGGLAALCSSFGIEVKAETPSPAQVKSPEPVKPPIIPPKPPEPIVSEPKAAPISLSKISLTKRGDVINLQKGAGSLGEIVVNLNWNQKKASTGFFGRSSGVDLDVGCLYELKNGMKGSVQALGNSFGDLSRAPYVSLDGDDRTGSIQTGENLRINGNKISEIKRIVIYAYIYEGATNWAEAAGVVTISQAGGPEIEVRMDEHNNRKGMCAIAMVENVNDQTFSIQRLVQYFSGHKDLDEAFNWGLRWVQGSK</sequence>
<dbReference type="PANTHER" id="PTHR32097">
    <property type="entry name" value="CAMP-BINDING PROTEIN 1-RELATED"/>
    <property type="match status" value="1"/>
</dbReference>
<keyword evidence="3" id="KW-1185">Reference proteome</keyword>
<dbReference type="PANTHER" id="PTHR32097:SF15">
    <property type="entry name" value="STRESS RESPONSE PROTEIN SCP2"/>
    <property type="match status" value="1"/>
</dbReference>
<evidence type="ECO:0000313" key="2">
    <source>
        <dbReference type="EMBL" id="MBB3154139.1"/>
    </source>
</evidence>
<dbReference type="InterPro" id="IPR003325">
    <property type="entry name" value="TerD"/>
</dbReference>
<dbReference type="EMBL" id="JACHXW010000014">
    <property type="protein sequence ID" value="MBB3154139.1"/>
    <property type="molecule type" value="Genomic_DNA"/>
</dbReference>
<organism evidence="2 3">
    <name type="scientific">Paenibacillus endophyticus</name>
    <dbReference type="NCBI Taxonomy" id="1294268"/>
    <lineage>
        <taxon>Bacteria</taxon>
        <taxon>Bacillati</taxon>
        <taxon>Bacillota</taxon>
        <taxon>Bacilli</taxon>
        <taxon>Bacillales</taxon>
        <taxon>Paenibacillaceae</taxon>
        <taxon>Paenibacillus</taxon>
    </lineage>
</organism>
<dbReference type="AlphaFoldDB" id="A0A7W5CBH7"/>
<evidence type="ECO:0000259" key="1">
    <source>
        <dbReference type="Pfam" id="PF02342"/>
    </source>
</evidence>
<dbReference type="InterPro" id="IPR017115">
    <property type="entry name" value="Tellurite_resistance_TerA"/>
</dbReference>
<reference evidence="2 3" key="1">
    <citation type="submission" date="2020-08" db="EMBL/GenBank/DDBJ databases">
        <title>Genomic Encyclopedia of Type Strains, Phase III (KMG-III): the genomes of soil and plant-associated and newly described type strains.</title>
        <authorList>
            <person name="Whitman W."/>
        </authorList>
    </citation>
    <scope>NUCLEOTIDE SEQUENCE [LARGE SCALE GENOMIC DNA]</scope>
    <source>
        <strain evidence="2 3">CECT 8234</strain>
    </source>
</reference>
<dbReference type="RefSeq" id="WP_183567036.1">
    <property type="nucleotide sequence ID" value="NZ_CBCSLB010000014.1"/>
</dbReference>
<evidence type="ECO:0000313" key="3">
    <source>
        <dbReference type="Proteomes" id="UP000518605"/>
    </source>
</evidence>
<dbReference type="PIRSF" id="PIRSF037118">
    <property type="entry name" value="Tellurite_resistance_TerA"/>
    <property type="match status" value="1"/>
</dbReference>
<dbReference type="Gene3D" id="2.60.60.30">
    <property type="entry name" value="sav2460 like domains"/>
    <property type="match status" value="2"/>
</dbReference>
<accession>A0A7W5CBH7</accession>
<gene>
    <name evidence="2" type="ORF">FHS16_004215</name>
</gene>
<dbReference type="Pfam" id="PF02342">
    <property type="entry name" value="TerD"/>
    <property type="match status" value="2"/>
</dbReference>
<dbReference type="Proteomes" id="UP000518605">
    <property type="component" value="Unassembled WGS sequence"/>
</dbReference>
<protein>
    <submittedName>
        <fullName evidence="2">Tellurite resistance protein TerA</fullName>
    </submittedName>
</protein>
<dbReference type="CDD" id="cd06974">
    <property type="entry name" value="TerD_like"/>
    <property type="match status" value="2"/>
</dbReference>